<feature type="compositionally biased region" description="Acidic residues" evidence="1">
    <location>
        <begin position="37"/>
        <end position="46"/>
    </location>
</feature>
<protein>
    <submittedName>
        <fullName evidence="2">Uncharacterized protein</fullName>
    </submittedName>
</protein>
<reference evidence="2 3" key="1">
    <citation type="submission" date="2020-07" db="EMBL/GenBank/DDBJ databases">
        <title>Taxonomic revisions and descriptions of new bacterial species based on genomic comparisons in the high-G+C-content subgroup of the family Alcaligenaceae.</title>
        <authorList>
            <person name="Szabo A."/>
            <person name="Felfoldi T."/>
        </authorList>
    </citation>
    <scope>NUCLEOTIDE SEQUENCE [LARGE SCALE GENOMIC DNA]</scope>
    <source>
        <strain evidence="2 3">LMG 24012</strain>
    </source>
</reference>
<sequence>MHTTQNFQISAGSQRAHVPTPPDPPDGIPQTPPETPPIEEPEEDIELPPRETPEEIRIPDPPPGKRVNRDVQNPRVGFIC</sequence>
<name>A0A853G165_9BURK</name>
<evidence type="ECO:0000313" key="3">
    <source>
        <dbReference type="Proteomes" id="UP000559809"/>
    </source>
</evidence>
<dbReference type="AlphaFoldDB" id="A0A853G165"/>
<gene>
    <name evidence="2" type="ORF">H0A72_05655</name>
</gene>
<comment type="caution">
    <text evidence="2">The sequence shown here is derived from an EMBL/GenBank/DDBJ whole genome shotgun (WGS) entry which is preliminary data.</text>
</comment>
<accession>A0A853G165</accession>
<proteinExistence type="predicted"/>
<feature type="compositionally biased region" description="Basic and acidic residues" evidence="1">
    <location>
        <begin position="47"/>
        <end position="58"/>
    </location>
</feature>
<organism evidence="2 3">
    <name type="scientific">Parapusillimonas granuli</name>
    <dbReference type="NCBI Taxonomy" id="380911"/>
    <lineage>
        <taxon>Bacteria</taxon>
        <taxon>Pseudomonadati</taxon>
        <taxon>Pseudomonadota</taxon>
        <taxon>Betaproteobacteria</taxon>
        <taxon>Burkholderiales</taxon>
        <taxon>Alcaligenaceae</taxon>
        <taxon>Parapusillimonas</taxon>
    </lineage>
</organism>
<evidence type="ECO:0000313" key="2">
    <source>
        <dbReference type="EMBL" id="NYT48790.1"/>
    </source>
</evidence>
<dbReference type="EMBL" id="JACCEM010000003">
    <property type="protein sequence ID" value="NYT48790.1"/>
    <property type="molecule type" value="Genomic_DNA"/>
</dbReference>
<keyword evidence="3" id="KW-1185">Reference proteome</keyword>
<dbReference type="RefSeq" id="WP_180154103.1">
    <property type="nucleotide sequence ID" value="NZ_JACCEM010000003.1"/>
</dbReference>
<feature type="region of interest" description="Disordered" evidence="1">
    <location>
        <begin position="1"/>
        <end position="80"/>
    </location>
</feature>
<dbReference type="Proteomes" id="UP000559809">
    <property type="component" value="Unassembled WGS sequence"/>
</dbReference>
<evidence type="ECO:0000256" key="1">
    <source>
        <dbReference type="SAM" id="MobiDB-lite"/>
    </source>
</evidence>
<feature type="compositionally biased region" description="Pro residues" evidence="1">
    <location>
        <begin position="19"/>
        <end position="36"/>
    </location>
</feature>
<feature type="compositionally biased region" description="Polar residues" evidence="1">
    <location>
        <begin position="1"/>
        <end position="13"/>
    </location>
</feature>